<feature type="transmembrane region" description="Helical" evidence="7">
    <location>
        <begin position="12"/>
        <end position="28"/>
    </location>
</feature>
<dbReference type="NCBIfam" id="TIGR01972">
    <property type="entry name" value="NDH_I_M"/>
    <property type="match status" value="1"/>
</dbReference>
<dbReference type="InterPro" id="IPR003918">
    <property type="entry name" value="NADH_UbQ_OxRdtase"/>
</dbReference>
<feature type="transmembrane region" description="Helical" evidence="7">
    <location>
        <begin position="352"/>
        <end position="370"/>
    </location>
</feature>
<feature type="transmembrane region" description="Helical" evidence="7">
    <location>
        <begin position="289"/>
        <end position="309"/>
    </location>
</feature>
<evidence type="ECO:0000256" key="3">
    <source>
        <dbReference type="ARBA" id="ARBA00022692"/>
    </source>
</evidence>
<comment type="subcellular location">
    <subcellularLocation>
        <location evidence="1">Endomembrane system</location>
        <topology evidence="1">Multi-pass membrane protein</topology>
    </subcellularLocation>
    <subcellularLocation>
        <location evidence="6">Membrane</location>
        <topology evidence="6">Multi-pass membrane protein</topology>
    </subcellularLocation>
</comment>
<feature type="transmembrane region" description="Helical" evidence="7">
    <location>
        <begin position="229"/>
        <end position="251"/>
    </location>
</feature>
<dbReference type="EMBL" id="FQ312005">
    <property type="protein sequence ID" value="CBW24971.1"/>
    <property type="molecule type" value="Genomic_DNA"/>
</dbReference>
<comment type="similarity">
    <text evidence="2">Belongs to the complex I subunit 4 family.</text>
</comment>
<dbReference type="GO" id="GO:0042773">
    <property type="term" value="P:ATP synthesis coupled electron transport"/>
    <property type="evidence" value="ECO:0007669"/>
    <property type="project" value="InterPro"/>
</dbReference>
<keyword evidence="10" id="KW-1185">Reference proteome</keyword>
<evidence type="ECO:0000313" key="10">
    <source>
        <dbReference type="Proteomes" id="UP000008963"/>
    </source>
</evidence>
<dbReference type="GO" id="GO:0003954">
    <property type="term" value="F:NADH dehydrogenase activity"/>
    <property type="evidence" value="ECO:0007669"/>
    <property type="project" value="TreeGrafter"/>
</dbReference>
<feature type="domain" description="NADH:quinone oxidoreductase/Mrp antiporter transmembrane" evidence="8">
    <location>
        <begin position="135"/>
        <end position="440"/>
    </location>
</feature>
<keyword evidence="4 7" id="KW-1133">Transmembrane helix</keyword>
<dbReference type="GO" id="GO:0015990">
    <property type="term" value="P:electron transport coupled proton transport"/>
    <property type="evidence" value="ECO:0007669"/>
    <property type="project" value="TreeGrafter"/>
</dbReference>
<dbReference type="PRINTS" id="PR01437">
    <property type="entry name" value="NUOXDRDTASE4"/>
</dbReference>
<gene>
    <name evidence="9" type="primary">nuoM</name>
    <name evidence="9" type="ordered locus">BMS_0029</name>
</gene>
<dbReference type="InterPro" id="IPR010227">
    <property type="entry name" value="NADH_Q_OxRdtase_chainM/4"/>
</dbReference>
<feature type="transmembrane region" description="Helical" evidence="7">
    <location>
        <begin position="263"/>
        <end position="283"/>
    </location>
</feature>
<feature type="transmembrane region" description="Helical" evidence="7">
    <location>
        <begin position="89"/>
        <end position="111"/>
    </location>
</feature>
<evidence type="ECO:0000256" key="2">
    <source>
        <dbReference type="ARBA" id="ARBA00009025"/>
    </source>
</evidence>
<dbReference type="Proteomes" id="UP000008963">
    <property type="component" value="Chromosome"/>
</dbReference>
<feature type="transmembrane region" description="Helical" evidence="7">
    <location>
        <begin position="321"/>
        <end position="340"/>
    </location>
</feature>
<dbReference type="PANTHER" id="PTHR43507:SF1">
    <property type="entry name" value="NADH-UBIQUINONE OXIDOREDUCTASE CHAIN 4"/>
    <property type="match status" value="1"/>
</dbReference>
<feature type="transmembrane region" description="Helical" evidence="7">
    <location>
        <begin position="431"/>
        <end position="451"/>
    </location>
</feature>
<dbReference type="KEGG" id="bmx:BMS_0029"/>
<dbReference type="GO" id="GO:0012505">
    <property type="term" value="C:endomembrane system"/>
    <property type="evidence" value="ECO:0007669"/>
    <property type="project" value="UniProtKB-SubCell"/>
</dbReference>
<feature type="transmembrane region" description="Helical" evidence="7">
    <location>
        <begin position="142"/>
        <end position="159"/>
    </location>
</feature>
<dbReference type="GO" id="GO:0008137">
    <property type="term" value="F:NADH dehydrogenase (ubiquinone) activity"/>
    <property type="evidence" value="ECO:0007669"/>
    <property type="project" value="InterPro"/>
</dbReference>
<keyword evidence="3 6" id="KW-0812">Transmembrane</keyword>
<dbReference type="PANTHER" id="PTHR43507">
    <property type="entry name" value="NADH-UBIQUINONE OXIDOREDUCTASE CHAIN 4"/>
    <property type="match status" value="1"/>
</dbReference>
<dbReference type="AlphaFoldDB" id="E1X1Q2"/>
<dbReference type="PATRIC" id="fig|862908.3.peg.28"/>
<sequence length="515" mass="57501">MAVSGTSNLLNWILWMPMIGALGVLLIPKAKESAIRYWALLNTAITVLLTVKLWMGFDNAVAGMQEAFTVKIPWIKQFNIFYHLGVDGISMPMILLTSVILFICILSSWTVKKQIKGYFALILFLQSTVFGVFFALDFFLFYVYWEVMLIPMFFLIGIWGGENREYAAVKFFLYTFFGSILMLVGMVALYHATGKGVDSFDLLALKASADEFIKMKVSLFGTEVAFDKLFFMFMFIGFAIKVPVFPFHTWLPHAHVQAPTAISVILAGVLLKMGTYGFLRIAFPIFPGAAVYFADFIAILGLINIIYGAFCAMAQTDVKKLIAYSSVSHMGFVMIGMAAMTSQGLNGAVLQMFNHGTSAAMMFLLIGILYERSHHRWIIRPDGTKGFGGLYTQLPVFSIVFIIGMFAAMGLPGLSGFISEALIFFGIYKKFTTMTVLALLGLLIGAAYLLWMFKRMFFGDVVEECKSYTDMNAREIFYMLPLCVAVILFGIWPSPILNIMKASVNSLVTLLANYQ</sequence>
<evidence type="ECO:0000256" key="1">
    <source>
        <dbReference type="ARBA" id="ARBA00004127"/>
    </source>
</evidence>
<dbReference type="Pfam" id="PF00361">
    <property type="entry name" value="Proton_antipo_M"/>
    <property type="match status" value="1"/>
</dbReference>
<dbReference type="eggNOG" id="COG1008">
    <property type="taxonomic scope" value="Bacteria"/>
</dbReference>
<dbReference type="GO" id="GO:0048039">
    <property type="term" value="F:ubiquinone binding"/>
    <property type="evidence" value="ECO:0007669"/>
    <property type="project" value="TreeGrafter"/>
</dbReference>
<feature type="transmembrane region" description="Helical" evidence="7">
    <location>
        <begin position="171"/>
        <end position="192"/>
    </location>
</feature>
<evidence type="ECO:0000256" key="4">
    <source>
        <dbReference type="ARBA" id="ARBA00022989"/>
    </source>
</evidence>
<protein>
    <submittedName>
        <fullName evidence="9">NADH-ubiquinone oxidoreductase subunit M</fullName>
    </submittedName>
</protein>
<accession>E1X1Q2</accession>
<feature type="transmembrane region" description="Helical" evidence="7">
    <location>
        <begin position="390"/>
        <end position="411"/>
    </location>
</feature>
<evidence type="ECO:0000256" key="5">
    <source>
        <dbReference type="ARBA" id="ARBA00023136"/>
    </source>
</evidence>
<proteinExistence type="inferred from homology"/>
<evidence type="ECO:0000313" key="9">
    <source>
        <dbReference type="EMBL" id="CBW24971.1"/>
    </source>
</evidence>
<evidence type="ECO:0000256" key="6">
    <source>
        <dbReference type="RuleBase" id="RU000320"/>
    </source>
</evidence>
<reference evidence="10" key="1">
    <citation type="journal article" date="2013" name="ISME J.">
        <title>A small predatory core genome in the divergent marine Bacteriovorax marinus SJ and the terrestrial Bdellovibrio bacteriovorus.</title>
        <authorList>
            <person name="Crossman L.C."/>
            <person name="Chen H."/>
            <person name="Cerdeno-Tarraga A.M."/>
            <person name="Brooks K."/>
            <person name="Quail M.A."/>
            <person name="Pineiro S.A."/>
            <person name="Hobley L."/>
            <person name="Sockett R.E."/>
            <person name="Bentley S.D."/>
            <person name="Parkhill J."/>
            <person name="Williams H.N."/>
            <person name="Stine O.C."/>
        </authorList>
    </citation>
    <scope>NUCLEOTIDE SEQUENCE [LARGE SCALE GENOMIC DNA]</scope>
    <source>
        <strain evidence="10">ATCC BAA-682 / DSM 15412 / SJ</strain>
    </source>
</reference>
<evidence type="ECO:0000256" key="7">
    <source>
        <dbReference type="SAM" id="Phobius"/>
    </source>
</evidence>
<feature type="transmembrane region" description="Helical" evidence="7">
    <location>
        <begin position="476"/>
        <end position="497"/>
    </location>
</feature>
<evidence type="ECO:0000259" key="8">
    <source>
        <dbReference type="Pfam" id="PF00361"/>
    </source>
</evidence>
<organism evidence="9 10">
    <name type="scientific">Halobacteriovorax marinus (strain ATCC BAA-682 / DSM 15412 / SJ)</name>
    <name type="common">Bacteriovorax marinus</name>
    <dbReference type="NCBI Taxonomy" id="862908"/>
    <lineage>
        <taxon>Bacteria</taxon>
        <taxon>Pseudomonadati</taxon>
        <taxon>Bdellovibrionota</taxon>
        <taxon>Bacteriovoracia</taxon>
        <taxon>Bacteriovoracales</taxon>
        <taxon>Halobacteriovoraceae</taxon>
        <taxon>Halobacteriovorax</taxon>
    </lineage>
</organism>
<dbReference type="InterPro" id="IPR001750">
    <property type="entry name" value="ND/Mrp_TM"/>
</dbReference>
<dbReference type="STRING" id="862908.BMS_0029"/>
<dbReference type="HOGENOM" id="CLU_007100_4_4_7"/>
<keyword evidence="5 7" id="KW-0472">Membrane</keyword>
<dbReference type="GO" id="GO:0016020">
    <property type="term" value="C:membrane"/>
    <property type="evidence" value="ECO:0007669"/>
    <property type="project" value="UniProtKB-SubCell"/>
</dbReference>
<feature type="transmembrane region" description="Helical" evidence="7">
    <location>
        <begin position="118"/>
        <end position="136"/>
    </location>
</feature>
<feature type="transmembrane region" description="Helical" evidence="7">
    <location>
        <begin position="35"/>
        <end position="55"/>
    </location>
</feature>
<name>E1X1Q2_HALMS</name>